<name>A0A6J1JXI4_CUCMA</name>
<dbReference type="GeneID" id="111489199"/>
<protein>
    <submittedName>
        <fullName evidence="3">Uncharacterized protein LOC111489199</fullName>
    </submittedName>
</protein>
<dbReference type="Proteomes" id="UP000504608">
    <property type="component" value="Unplaced"/>
</dbReference>
<evidence type="ECO:0000313" key="2">
    <source>
        <dbReference type="Proteomes" id="UP000504608"/>
    </source>
</evidence>
<proteinExistence type="predicted"/>
<evidence type="ECO:0000256" key="1">
    <source>
        <dbReference type="SAM" id="Phobius"/>
    </source>
</evidence>
<keyword evidence="1" id="KW-0812">Transmembrane</keyword>
<dbReference type="AlphaFoldDB" id="A0A6J1JXI4"/>
<dbReference type="KEGG" id="cmax:111489199"/>
<dbReference type="OrthoDB" id="2019747at2759"/>
<sequence>MGQRRDVVKSPKLANPLFVGLSSWTSKSTEWSSVFSWRFGLRNVPKWMHSLPVDPRRHSDKQDHLRPLTIFAGLIFFATGYGALMAFLVLFIWAITRNRNAIFGAKPQSSDFQYERVSVVVAEGFKDVTTRG</sequence>
<feature type="transmembrane region" description="Helical" evidence="1">
    <location>
        <begin position="70"/>
        <end position="96"/>
    </location>
</feature>
<keyword evidence="1" id="KW-1133">Transmembrane helix</keyword>
<dbReference type="RefSeq" id="XP_022993075.1">
    <property type="nucleotide sequence ID" value="XM_023137307.1"/>
</dbReference>
<organism evidence="2 3">
    <name type="scientific">Cucurbita maxima</name>
    <name type="common">Pumpkin</name>
    <name type="synonym">Winter squash</name>
    <dbReference type="NCBI Taxonomy" id="3661"/>
    <lineage>
        <taxon>Eukaryota</taxon>
        <taxon>Viridiplantae</taxon>
        <taxon>Streptophyta</taxon>
        <taxon>Embryophyta</taxon>
        <taxon>Tracheophyta</taxon>
        <taxon>Spermatophyta</taxon>
        <taxon>Magnoliopsida</taxon>
        <taxon>eudicotyledons</taxon>
        <taxon>Gunneridae</taxon>
        <taxon>Pentapetalae</taxon>
        <taxon>rosids</taxon>
        <taxon>fabids</taxon>
        <taxon>Cucurbitales</taxon>
        <taxon>Cucurbitaceae</taxon>
        <taxon>Cucurbiteae</taxon>
        <taxon>Cucurbita</taxon>
    </lineage>
</organism>
<accession>A0A6J1JXI4</accession>
<gene>
    <name evidence="3" type="primary">LOC111489199</name>
</gene>
<keyword evidence="1" id="KW-0472">Membrane</keyword>
<reference evidence="3" key="1">
    <citation type="submission" date="2025-08" db="UniProtKB">
        <authorList>
            <consortium name="RefSeq"/>
        </authorList>
    </citation>
    <scope>IDENTIFICATION</scope>
    <source>
        <tissue evidence="3">Young leaves</tissue>
    </source>
</reference>
<evidence type="ECO:0000313" key="3">
    <source>
        <dbReference type="RefSeq" id="XP_022993075.1"/>
    </source>
</evidence>
<keyword evidence="2" id="KW-1185">Reference proteome</keyword>